<feature type="region of interest" description="Disordered" evidence="1">
    <location>
        <begin position="25"/>
        <end position="69"/>
    </location>
</feature>
<accession>A0A9N9CKF1</accession>
<dbReference type="AlphaFoldDB" id="A0A9N9CKF1"/>
<feature type="compositionally biased region" description="Acidic residues" evidence="1">
    <location>
        <begin position="31"/>
        <end position="51"/>
    </location>
</feature>
<proteinExistence type="predicted"/>
<gene>
    <name evidence="2" type="ORF">DEBURN_LOCUS9771</name>
</gene>
<dbReference type="EMBL" id="CAJVPK010002111">
    <property type="protein sequence ID" value="CAG8606470.1"/>
    <property type="molecule type" value="Genomic_DNA"/>
</dbReference>
<reference evidence="2" key="1">
    <citation type="submission" date="2021-06" db="EMBL/GenBank/DDBJ databases">
        <authorList>
            <person name="Kallberg Y."/>
            <person name="Tangrot J."/>
            <person name="Rosling A."/>
        </authorList>
    </citation>
    <scope>NUCLEOTIDE SEQUENCE</scope>
    <source>
        <strain evidence="2">AZ414A</strain>
    </source>
</reference>
<dbReference type="Proteomes" id="UP000789706">
    <property type="component" value="Unassembled WGS sequence"/>
</dbReference>
<comment type="caution">
    <text evidence="2">The sequence shown here is derived from an EMBL/GenBank/DDBJ whole genome shotgun (WGS) entry which is preliminary data.</text>
</comment>
<protein>
    <submittedName>
        <fullName evidence="2">8985_t:CDS:1</fullName>
    </submittedName>
</protein>
<evidence type="ECO:0000313" key="3">
    <source>
        <dbReference type="Proteomes" id="UP000789706"/>
    </source>
</evidence>
<sequence>MVCSYLNLKFLDLEGCENISEKLVKQLNPNSDDDTSDSNDDTSDSDNDTSDFDSNINSQSEDPPPLIPTFTDILDKNRFISDLIRATHHSWQEL</sequence>
<organism evidence="2 3">
    <name type="scientific">Diversispora eburnea</name>
    <dbReference type="NCBI Taxonomy" id="1213867"/>
    <lineage>
        <taxon>Eukaryota</taxon>
        <taxon>Fungi</taxon>
        <taxon>Fungi incertae sedis</taxon>
        <taxon>Mucoromycota</taxon>
        <taxon>Glomeromycotina</taxon>
        <taxon>Glomeromycetes</taxon>
        <taxon>Diversisporales</taxon>
        <taxon>Diversisporaceae</taxon>
        <taxon>Diversispora</taxon>
    </lineage>
</organism>
<name>A0A9N9CKF1_9GLOM</name>
<evidence type="ECO:0000256" key="1">
    <source>
        <dbReference type="SAM" id="MobiDB-lite"/>
    </source>
</evidence>
<evidence type="ECO:0000313" key="2">
    <source>
        <dbReference type="EMBL" id="CAG8606470.1"/>
    </source>
</evidence>
<keyword evidence="3" id="KW-1185">Reference proteome</keyword>